<dbReference type="InterPro" id="IPR000794">
    <property type="entry name" value="Beta-ketoacyl_synthase"/>
</dbReference>
<dbReference type="PANTHER" id="PTHR11712">
    <property type="entry name" value="POLYKETIDE SYNTHASE-RELATED"/>
    <property type="match status" value="1"/>
</dbReference>
<dbReference type="CDD" id="cd00834">
    <property type="entry name" value="KAS_I_II"/>
    <property type="match status" value="1"/>
</dbReference>
<reference evidence="6 7" key="1">
    <citation type="submission" date="2020-10" db="EMBL/GenBank/DDBJ databases">
        <title>Phylogeny of dyella-like bacteria.</title>
        <authorList>
            <person name="Fu J."/>
        </authorList>
    </citation>
    <scope>NUCLEOTIDE SEQUENCE [LARGE SCALE GENOMIC DNA]</scope>
    <source>
        <strain evidence="6 7">DHG40</strain>
    </source>
</reference>
<dbReference type="NCBIfam" id="NF006618">
    <property type="entry name" value="PRK09185.1"/>
    <property type="match status" value="1"/>
</dbReference>
<evidence type="ECO:0000259" key="5">
    <source>
        <dbReference type="PROSITE" id="PS52004"/>
    </source>
</evidence>
<evidence type="ECO:0000256" key="2">
    <source>
        <dbReference type="ARBA" id="ARBA00008467"/>
    </source>
</evidence>
<dbReference type="RefSeq" id="WP_380014527.1">
    <property type="nucleotide sequence ID" value="NZ_JADIKI010000023.1"/>
</dbReference>
<evidence type="ECO:0000256" key="3">
    <source>
        <dbReference type="ARBA" id="ARBA00022679"/>
    </source>
</evidence>
<keyword evidence="7" id="KW-1185">Reference proteome</keyword>
<evidence type="ECO:0000313" key="6">
    <source>
        <dbReference type="EMBL" id="MFK2856216.1"/>
    </source>
</evidence>
<dbReference type="Proteomes" id="UP001620409">
    <property type="component" value="Unassembled WGS sequence"/>
</dbReference>
<dbReference type="InterPro" id="IPR020841">
    <property type="entry name" value="PKS_Beta-ketoAc_synthase_dom"/>
</dbReference>
<protein>
    <submittedName>
        <fullName evidence="6">Beta-ketoacyl-[acyl-carrier-protein] synthase family protein</fullName>
    </submittedName>
</protein>
<dbReference type="InterPro" id="IPR016039">
    <property type="entry name" value="Thiolase-like"/>
</dbReference>
<dbReference type="PROSITE" id="PS52004">
    <property type="entry name" value="KS3_2"/>
    <property type="match status" value="1"/>
</dbReference>
<dbReference type="Pfam" id="PF02801">
    <property type="entry name" value="Ketoacyl-synt_C"/>
    <property type="match status" value="1"/>
</dbReference>
<comment type="pathway">
    <text evidence="1">Lipid metabolism; fatty acid biosynthesis.</text>
</comment>
<evidence type="ECO:0000256" key="1">
    <source>
        <dbReference type="ARBA" id="ARBA00005194"/>
    </source>
</evidence>
<sequence length="401" mass="42205">MRVTTLPLAVTAYTVTSALGLGLDAHLHALRQQRSGLRANDFSHAPLPCWLGCVDGLEDAALPAAYAEWECRNNRLAWLGLNQDGFLAKIGATRERYGATRLALLLGTSTASIGATEEGYRRLEDGRLPSNLHRTAIHTPHSLTAFVASALDIGGPCLTISTACSSSAKVFASAERLIRLGLVDAAIVGGVDSLCESTLFGFNSLELVSPEPCRPFDATRRGISIGEAAGFALLERIESQPDAPLRLLGCGESSDAHHMSTPDPEGAGAELALRDLFDRAGFDVSHVDYINLHGTASQKNDAMEAALVARLFPTSTRVSSTKGLTGHTLGAAGMLEAAITLLALREGFVPGNAGIVQPDPACSAHFAWHNENRPLKVALSHSFGFGGSNACLAFARVDAAV</sequence>
<comment type="similarity">
    <text evidence="2 4">Belongs to the thiolase-like superfamily. Beta-ketoacyl-ACP synthases family.</text>
</comment>
<proteinExistence type="inferred from homology"/>
<organism evidence="6 7">
    <name type="scientific">Dyella humi</name>
    <dbReference type="NCBI Taxonomy" id="1770547"/>
    <lineage>
        <taxon>Bacteria</taxon>
        <taxon>Pseudomonadati</taxon>
        <taxon>Pseudomonadota</taxon>
        <taxon>Gammaproteobacteria</taxon>
        <taxon>Lysobacterales</taxon>
        <taxon>Rhodanobacteraceae</taxon>
        <taxon>Dyella</taxon>
    </lineage>
</organism>
<dbReference type="PANTHER" id="PTHR11712:SF320">
    <property type="entry name" value="BETA-KETOACYL SYNTHASE"/>
    <property type="match status" value="1"/>
</dbReference>
<dbReference type="EMBL" id="JADIKI010000023">
    <property type="protein sequence ID" value="MFK2856216.1"/>
    <property type="molecule type" value="Genomic_DNA"/>
</dbReference>
<evidence type="ECO:0000313" key="7">
    <source>
        <dbReference type="Proteomes" id="UP001620409"/>
    </source>
</evidence>
<dbReference type="InterPro" id="IPR014030">
    <property type="entry name" value="Ketoacyl_synth_N"/>
</dbReference>
<dbReference type="InterPro" id="IPR018201">
    <property type="entry name" value="Ketoacyl_synth_AS"/>
</dbReference>
<name>A0ABW8ILX7_9GAMM</name>
<feature type="domain" description="Ketosynthase family 3 (KS3)" evidence="5">
    <location>
        <begin position="1"/>
        <end position="396"/>
    </location>
</feature>
<gene>
    <name evidence="6" type="ORF">ISP18_16545</name>
</gene>
<dbReference type="SUPFAM" id="SSF53901">
    <property type="entry name" value="Thiolase-like"/>
    <property type="match status" value="2"/>
</dbReference>
<dbReference type="InterPro" id="IPR014031">
    <property type="entry name" value="Ketoacyl_synth_C"/>
</dbReference>
<dbReference type="Gene3D" id="3.40.47.10">
    <property type="match status" value="2"/>
</dbReference>
<evidence type="ECO:0000256" key="4">
    <source>
        <dbReference type="RuleBase" id="RU003694"/>
    </source>
</evidence>
<accession>A0ABW8ILX7</accession>
<keyword evidence="3 4" id="KW-0808">Transferase</keyword>
<dbReference type="SMART" id="SM00825">
    <property type="entry name" value="PKS_KS"/>
    <property type="match status" value="1"/>
</dbReference>
<dbReference type="PROSITE" id="PS00606">
    <property type="entry name" value="KS3_1"/>
    <property type="match status" value="1"/>
</dbReference>
<comment type="caution">
    <text evidence="6">The sequence shown here is derived from an EMBL/GenBank/DDBJ whole genome shotgun (WGS) entry which is preliminary data.</text>
</comment>
<dbReference type="Pfam" id="PF00109">
    <property type="entry name" value="ketoacyl-synt"/>
    <property type="match status" value="1"/>
</dbReference>